<dbReference type="Proteomes" id="UP000230423">
    <property type="component" value="Unassembled WGS sequence"/>
</dbReference>
<proteinExistence type="predicted"/>
<evidence type="ECO:0000313" key="2">
    <source>
        <dbReference type="Proteomes" id="UP000230423"/>
    </source>
</evidence>
<dbReference type="OrthoDB" id="10590477at2759"/>
<dbReference type="EMBL" id="KZ345141">
    <property type="protein sequence ID" value="PIO75446.1"/>
    <property type="molecule type" value="Genomic_DNA"/>
</dbReference>
<organism evidence="1 2">
    <name type="scientific">Teladorsagia circumcincta</name>
    <name type="common">Brown stomach worm</name>
    <name type="synonym">Ostertagia circumcincta</name>
    <dbReference type="NCBI Taxonomy" id="45464"/>
    <lineage>
        <taxon>Eukaryota</taxon>
        <taxon>Metazoa</taxon>
        <taxon>Ecdysozoa</taxon>
        <taxon>Nematoda</taxon>
        <taxon>Chromadorea</taxon>
        <taxon>Rhabditida</taxon>
        <taxon>Rhabditina</taxon>
        <taxon>Rhabditomorpha</taxon>
        <taxon>Strongyloidea</taxon>
        <taxon>Trichostrongylidae</taxon>
        <taxon>Teladorsagia</taxon>
    </lineage>
</organism>
<name>A0A2G9UZ91_TELCI</name>
<sequence>MLHRYACCVSGNIGYAEVYGLAKLSYAWRDFGDRLYKWIGKRASGLWDPGDQLGSPSWYRATRAKVQHELTPSGAAPHAKFVAADHFGVTPCNSPAGDKISLEIKLIS</sequence>
<protein>
    <submittedName>
        <fullName evidence="1">Uncharacterized protein</fullName>
    </submittedName>
</protein>
<gene>
    <name evidence="1" type="ORF">TELCIR_02495</name>
</gene>
<reference evidence="1 2" key="1">
    <citation type="submission" date="2015-09" db="EMBL/GenBank/DDBJ databases">
        <title>Draft genome of the parasitic nematode Teladorsagia circumcincta isolate WARC Sus (inbred).</title>
        <authorList>
            <person name="Mitreva M."/>
        </authorList>
    </citation>
    <scope>NUCLEOTIDE SEQUENCE [LARGE SCALE GENOMIC DNA]</scope>
    <source>
        <strain evidence="1 2">S</strain>
    </source>
</reference>
<accession>A0A2G9UZ91</accession>
<keyword evidence="2" id="KW-1185">Reference proteome</keyword>
<dbReference type="AlphaFoldDB" id="A0A2G9UZ91"/>
<evidence type="ECO:0000313" key="1">
    <source>
        <dbReference type="EMBL" id="PIO75446.1"/>
    </source>
</evidence>